<accession>A0AAV5NXN3</accession>
<dbReference type="Gene3D" id="3.30.700.10">
    <property type="entry name" value="Glycoprotein, Type 4 Pilin"/>
    <property type="match status" value="1"/>
</dbReference>
<dbReference type="EMBL" id="BSNX01000067">
    <property type="protein sequence ID" value="GLQ75057.1"/>
    <property type="molecule type" value="Genomic_DNA"/>
</dbReference>
<reference evidence="2" key="1">
    <citation type="journal article" date="2019" name="Int. J. Syst. Evol. Microbiol.">
        <title>The Global Catalogue of Microorganisms (GCM) 10K type strain sequencing project: providing services to taxonomists for standard genome sequencing and annotation.</title>
        <authorList>
            <consortium name="The Broad Institute Genomics Platform"/>
            <consortium name="The Broad Institute Genome Sequencing Center for Infectious Disease"/>
            <person name="Wu L."/>
            <person name="Ma J."/>
        </authorList>
    </citation>
    <scope>NUCLEOTIDE SEQUENCE [LARGE SCALE GENOMIC DNA]</scope>
    <source>
        <strain evidence="2">NBRC 15640</strain>
    </source>
</reference>
<dbReference type="InterPro" id="IPR031982">
    <property type="entry name" value="PilE-like"/>
</dbReference>
<dbReference type="AlphaFoldDB" id="A0AAV5NXN3"/>
<evidence type="ECO:0000313" key="1">
    <source>
        <dbReference type="EMBL" id="GLQ75057.1"/>
    </source>
</evidence>
<comment type="caution">
    <text evidence="1">The sequence shown here is derived from an EMBL/GenBank/DDBJ whole genome shotgun (WGS) entry which is preliminary data.</text>
</comment>
<evidence type="ECO:0000313" key="2">
    <source>
        <dbReference type="Proteomes" id="UP001156690"/>
    </source>
</evidence>
<dbReference type="InterPro" id="IPR045584">
    <property type="entry name" value="Pilin-like"/>
</dbReference>
<dbReference type="Proteomes" id="UP001156690">
    <property type="component" value="Unassembled WGS sequence"/>
</dbReference>
<organism evidence="1 2">
    <name type="scientific">Vibrio penaeicida</name>
    <dbReference type="NCBI Taxonomy" id="104609"/>
    <lineage>
        <taxon>Bacteria</taxon>
        <taxon>Pseudomonadati</taxon>
        <taxon>Pseudomonadota</taxon>
        <taxon>Gammaproteobacteria</taxon>
        <taxon>Vibrionales</taxon>
        <taxon>Vibrionaceae</taxon>
        <taxon>Vibrio</taxon>
    </lineage>
</organism>
<sequence length="118" mass="12790">MLEVLVAVSIIAIFAAVVYPSLNDYVYKGHRKQAMADMIRIQLTMEQAYNNGYSWSNILSGSTCIICDTSDDRYAFAVTSAGGYTITATPKSDKGQNSDSCGTLTVKADGTNTPKICW</sequence>
<keyword evidence="2" id="KW-1185">Reference proteome</keyword>
<dbReference type="Pfam" id="PF16732">
    <property type="entry name" value="ComP_DUS"/>
    <property type="match status" value="1"/>
</dbReference>
<protein>
    <submittedName>
        <fullName evidence="1">Prepilin-type N-terminal cleavage/methylation domain-containing protein</fullName>
    </submittedName>
</protein>
<dbReference type="GO" id="GO:0043683">
    <property type="term" value="P:type IV pilus assembly"/>
    <property type="evidence" value="ECO:0007669"/>
    <property type="project" value="InterPro"/>
</dbReference>
<name>A0AAV5NXN3_9VIBR</name>
<dbReference type="SUPFAM" id="SSF54523">
    <property type="entry name" value="Pili subunits"/>
    <property type="match status" value="1"/>
</dbReference>
<proteinExistence type="predicted"/>
<gene>
    <name evidence="1" type="ORF">GCM10007932_44190</name>
</gene>